<dbReference type="PANTHER" id="PTHR42747:SF3">
    <property type="entry name" value="NITRONATE MONOOXYGENASE-RELATED"/>
    <property type="match status" value="1"/>
</dbReference>
<reference evidence="1 2" key="1">
    <citation type="submission" date="2013-10" db="EMBL/GenBank/DDBJ databases">
        <title>Salinisphaera orenii MK-B5 Genome Sequencing.</title>
        <authorList>
            <person name="Lai Q."/>
            <person name="Li C."/>
            <person name="Shao Z."/>
        </authorList>
    </citation>
    <scope>NUCLEOTIDE SEQUENCE [LARGE SCALE GENOMIC DNA]</scope>
    <source>
        <strain evidence="1 2">MK-B5</strain>
    </source>
</reference>
<dbReference type="SUPFAM" id="SSF51412">
    <property type="entry name" value="Inosine monophosphate dehydrogenase (IMPDH)"/>
    <property type="match status" value="1"/>
</dbReference>
<dbReference type="InterPro" id="IPR013785">
    <property type="entry name" value="Aldolase_TIM"/>
</dbReference>
<gene>
    <name evidence="1" type="ORF">SAOR_13595</name>
</gene>
<proteinExistence type="predicted"/>
<dbReference type="PANTHER" id="PTHR42747">
    <property type="entry name" value="NITRONATE MONOOXYGENASE-RELATED"/>
    <property type="match status" value="1"/>
</dbReference>
<organism evidence="1 2">
    <name type="scientific">Salinisphaera orenii MK-B5</name>
    <dbReference type="NCBI Taxonomy" id="856730"/>
    <lineage>
        <taxon>Bacteria</taxon>
        <taxon>Pseudomonadati</taxon>
        <taxon>Pseudomonadota</taxon>
        <taxon>Gammaproteobacteria</taxon>
        <taxon>Salinisphaerales</taxon>
        <taxon>Salinisphaeraceae</taxon>
        <taxon>Salinisphaera</taxon>
    </lineage>
</organism>
<protein>
    <submittedName>
        <fullName evidence="1">Uncharacterized protein</fullName>
    </submittedName>
</protein>
<dbReference type="EMBL" id="AYKH01000040">
    <property type="protein sequence ID" value="ROO25063.1"/>
    <property type="molecule type" value="Genomic_DNA"/>
</dbReference>
<dbReference type="GO" id="GO:0018580">
    <property type="term" value="F:nitronate monooxygenase activity"/>
    <property type="evidence" value="ECO:0007669"/>
    <property type="project" value="TreeGrafter"/>
</dbReference>
<dbReference type="Proteomes" id="UP000283993">
    <property type="component" value="Unassembled WGS sequence"/>
</dbReference>
<accession>A0A423PHQ0</accession>
<dbReference type="Pfam" id="PF03060">
    <property type="entry name" value="NMO"/>
    <property type="match status" value="1"/>
</dbReference>
<comment type="caution">
    <text evidence="1">The sequence shown here is derived from an EMBL/GenBank/DDBJ whole genome shotgun (WGS) entry which is preliminary data.</text>
</comment>
<name>A0A423PHQ0_9GAMM</name>
<dbReference type="Gene3D" id="3.20.20.70">
    <property type="entry name" value="Aldolase class I"/>
    <property type="match status" value="1"/>
</dbReference>
<dbReference type="RefSeq" id="WP_123631921.1">
    <property type="nucleotide sequence ID" value="NZ_AYKH01000040.1"/>
</dbReference>
<evidence type="ECO:0000313" key="2">
    <source>
        <dbReference type="Proteomes" id="UP000283993"/>
    </source>
</evidence>
<evidence type="ECO:0000313" key="1">
    <source>
        <dbReference type="EMBL" id="ROO25063.1"/>
    </source>
</evidence>
<keyword evidence="2" id="KW-1185">Reference proteome</keyword>
<sequence length="76" mass="7944">MFERLAHPIVAAPIGSVGSVDLTAAVCRAGAMGSLAMTWTGPEAAAARVRAVRLRTRAPFIANFVLHFEPVALDAV</sequence>
<dbReference type="AlphaFoldDB" id="A0A423PHQ0"/>